<evidence type="ECO:0000313" key="8">
    <source>
        <dbReference type="Proteomes" id="UP000504603"/>
    </source>
</evidence>
<sequence length="483" mass="53362">MDSVDSGTEVAVKIAAGTGLKDAEVTTLEEAEAEAEAVNENSKNEEQKTLQNEENEEPKALHNVENEELKALHNEENEEPKALHNEENEKPKALHNEENEEPQALHNEENEEPQAVENEENEEPQAVQNEEQKPLSKFKERPTVAKNRGGWKSASLLLVNQALATLAFFGVAVNLVLFLTRVLEQESATAANGVSMWTGTVYLCSLIGAFLSDSYWGRYVTCAIFLLIFVLGLGLLSFTSALFLLKPDGCGNDTLKCMPTSSIGINIFYFSIYLIAFGYGGHQPTIATFGSDQFDESNPKGVKAKADFFCYFYFALNAGSLFSNTILVYFEDTGKWTLGFLVSLSSAVLALILYLLGTNRYRYMKTCGNPLPRVAQVFTAAIKKWKVAPASGDGLYEVEGPQSAIKGSRKILHSSSCRFLDKAATITEEDIEGSKDPWSLCTVTQVEEAKCLIRMLPIWFCTIMYSVVFAQMASLFVEQGDVM</sequence>
<evidence type="ECO:0000256" key="2">
    <source>
        <dbReference type="ARBA" id="ARBA00005982"/>
    </source>
</evidence>
<reference evidence="9" key="1">
    <citation type="submission" date="2025-08" db="UniProtKB">
        <authorList>
            <consortium name="RefSeq"/>
        </authorList>
    </citation>
    <scope>IDENTIFICATION</scope>
    <source>
        <strain evidence="9">OHB3-1</strain>
    </source>
</reference>
<keyword evidence="4 7" id="KW-1133">Transmembrane helix</keyword>
<feature type="transmembrane region" description="Helical" evidence="7">
    <location>
        <begin position="456"/>
        <end position="477"/>
    </location>
</feature>
<dbReference type="OrthoDB" id="8904098at2759"/>
<dbReference type="Proteomes" id="UP000504603">
    <property type="component" value="Unplaced"/>
</dbReference>
<keyword evidence="5 7" id="KW-0472">Membrane</keyword>
<evidence type="ECO:0000256" key="6">
    <source>
        <dbReference type="SAM" id="MobiDB-lite"/>
    </source>
</evidence>
<evidence type="ECO:0000256" key="3">
    <source>
        <dbReference type="ARBA" id="ARBA00022692"/>
    </source>
</evidence>
<dbReference type="RefSeq" id="XP_022154110.1">
    <property type="nucleotide sequence ID" value="XM_022298418.1"/>
</dbReference>
<dbReference type="Gene3D" id="1.20.1250.20">
    <property type="entry name" value="MFS general substrate transporter like domains"/>
    <property type="match status" value="1"/>
</dbReference>
<feature type="transmembrane region" description="Helical" evidence="7">
    <location>
        <begin position="156"/>
        <end position="178"/>
    </location>
</feature>
<feature type="compositionally biased region" description="Acidic residues" evidence="6">
    <location>
        <begin position="27"/>
        <end position="37"/>
    </location>
</feature>
<comment type="similarity">
    <text evidence="2">Belongs to the major facilitator superfamily. Proton-dependent oligopeptide transporter (POT/PTR) (TC 2.A.17) family.</text>
</comment>
<dbReference type="GO" id="GO:0016020">
    <property type="term" value="C:membrane"/>
    <property type="evidence" value="ECO:0007669"/>
    <property type="project" value="UniProtKB-SubCell"/>
</dbReference>
<feature type="transmembrane region" description="Helical" evidence="7">
    <location>
        <begin position="223"/>
        <end position="243"/>
    </location>
</feature>
<keyword evidence="8" id="KW-1185">Reference proteome</keyword>
<feature type="transmembrane region" description="Helical" evidence="7">
    <location>
        <begin position="308"/>
        <end position="330"/>
    </location>
</feature>
<feature type="transmembrane region" description="Helical" evidence="7">
    <location>
        <begin position="190"/>
        <end position="211"/>
    </location>
</feature>
<dbReference type="Pfam" id="PF00854">
    <property type="entry name" value="PTR2"/>
    <property type="match status" value="1"/>
</dbReference>
<dbReference type="InterPro" id="IPR000109">
    <property type="entry name" value="POT_fam"/>
</dbReference>
<evidence type="ECO:0000256" key="4">
    <source>
        <dbReference type="ARBA" id="ARBA00022989"/>
    </source>
</evidence>
<dbReference type="AlphaFoldDB" id="A0A6J1DIP7"/>
<evidence type="ECO:0000256" key="5">
    <source>
        <dbReference type="ARBA" id="ARBA00023136"/>
    </source>
</evidence>
<protein>
    <submittedName>
        <fullName evidence="9">Protein NRT1/ PTR FAMILY 7.1-like</fullName>
    </submittedName>
</protein>
<organism evidence="8 9">
    <name type="scientific">Momordica charantia</name>
    <name type="common">Bitter gourd</name>
    <name type="synonym">Balsam pear</name>
    <dbReference type="NCBI Taxonomy" id="3673"/>
    <lineage>
        <taxon>Eukaryota</taxon>
        <taxon>Viridiplantae</taxon>
        <taxon>Streptophyta</taxon>
        <taxon>Embryophyta</taxon>
        <taxon>Tracheophyta</taxon>
        <taxon>Spermatophyta</taxon>
        <taxon>Magnoliopsida</taxon>
        <taxon>eudicotyledons</taxon>
        <taxon>Gunneridae</taxon>
        <taxon>Pentapetalae</taxon>
        <taxon>rosids</taxon>
        <taxon>fabids</taxon>
        <taxon>Cucurbitales</taxon>
        <taxon>Cucurbitaceae</taxon>
        <taxon>Momordiceae</taxon>
        <taxon>Momordica</taxon>
    </lineage>
</organism>
<evidence type="ECO:0000256" key="7">
    <source>
        <dbReference type="SAM" id="Phobius"/>
    </source>
</evidence>
<dbReference type="SUPFAM" id="SSF103473">
    <property type="entry name" value="MFS general substrate transporter"/>
    <property type="match status" value="1"/>
</dbReference>
<proteinExistence type="inferred from homology"/>
<feature type="compositionally biased region" description="Acidic residues" evidence="6">
    <location>
        <begin position="109"/>
        <end position="123"/>
    </location>
</feature>
<dbReference type="InterPro" id="IPR036259">
    <property type="entry name" value="MFS_trans_sf"/>
</dbReference>
<name>A0A6J1DIP7_MOMCH</name>
<keyword evidence="3 7" id="KW-0812">Transmembrane</keyword>
<dbReference type="GO" id="GO:0022857">
    <property type="term" value="F:transmembrane transporter activity"/>
    <property type="evidence" value="ECO:0007669"/>
    <property type="project" value="InterPro"/>
</dbReference>
<evidence type="ECO:0000256" key="1">
    <source>
        <dbReference type="ARBA" id="ARBA00004141"/>
    </source>
</evidence>
<feature type="compositionally biased region" description="Basic and acidic residues" evidence="6">
    <location>
        <begin position="57"/>
        <end position="97"/>
    </location>
</feature>
<feature type="transmembrane region" description="Helical" evidence="7">
    <location>
        <begin position="263"/>
        <end position="281"/>
    </location>
</feature>
<feature type="compositionally biased region" description="Basic and acidic residues" evidence="6">
    <location>
        <begin position="130"/>
        <end position="141"/>
    </location>
</feature>
<feature type="region of interest" description="Disordered" evidence="6">
    <location>
        <begin position="16"/>
        <end position="141"/>
    </location>
</feature>
<dbReference type="PANTHER" id="PTHR11654">
    <property type="entry name" value="OLIGOPEPTIDE TRANSPORTER-RELATED"/>
    <property type="match status" value="1"/>
</dbReference>
<gene>
    <name evidence="9" type="primary">LOC111021446</name>
</gene>
<accession>A0A6J1DIP7</accession>
<feature type="non-terminal residue" evidence="9">
    <location>
        <position position="483"/>
    </location>
</feature>
<dbReference type="GeneID" id="111021446"/>
<evidence type="ECO:0000313" key="9">
    <source>
        <dbReference type="RefSeq" id="XP_022154110.1"/>
    </source>
</evidence>
<dbReference type="KEGG" id="mcha:111021446"/>
<feature type="transmembrane region" description="Helical" evidence="7">
    <location>
        <begin position="336"/>
        <end position="356"/>
    </location>
</feature>
<comment type="subcellular location">
    <subcellularLocation>
        <location evidence="1">Membrane</location>
        <topology evidence="1">Multi-pass membrane protein</topology>
    </subcellularLocation>
</comment>